<evidence type="ECO:0000313" key="3">
    <source>
        <dbReference type="Proteomes" id="UP001595604"/>
    </source>
</evidence>
<dbReference type="RefSeq" id="WP_379510041.1">
    <property type="nucleotide sequence ID" value="NZ_JBHRTQ010000009.1"/>
</dbReference>
<gene>
    <name evidence="2" type="ORF">ACFOD9_10370</name>
</gene>
<proteinExistence type="predicted"/>
<feature type="chain" id="PRO_5047341896" evidence="1">
    <location>
        <begin position="21"/>
        <end position="238"/>
    </location>
</feature>
<name>A0ABV7IWR9_9SPHN</name>
<protein>
    <submittedName>
        <fullName evidence="2">Uncharacterized protein</fullName>
    </submittedName>
</protein>
<keyword evidence="3" id="KW-1185">Reference proteome</keyword>
<reference evidence="3" key="1">
    <citation type="journal article" date="2019" name="Int. J. Syst. Evol. Microbiol.">
        <title>The Global Catalogue of Microorganisms (GCM) 10K type strain sequencing project: providing services to taxonomists for standard genome sequencing and annotation.</title>
        <authorList>
            <consortium name="The Broad Institute Genomics Platform"/>
            <consortium name="The Broad Institute Genome Sequencing Center for Infectious Disease"/>
            <person name="Wu L."/>
            <person name="Ma J."/>
        </authorList>
    </citation>
    <scope>NUCLEOTIDE SEQUENCE [LARGE SCALE GENOMIC DNA]</scope>
    <source>
        <strain evidence="3">KCTC 42984</strain>
    </source>
</reference>
<keyword evidence="1" id="KW-0732">Signal</keyword>
<dbReference type="EMBL" id="JBHRTQ010000009">
    <property type="protein sequence ID" value="MFC3174657.1"/>
    <property type="molecule type" value="Genomic_DNA"/>
</dbReference>
<dbReference type="Proteomes" id="UP001595604">
    <property type="component" value="Unassembled WGS sequence"/>
</dbReference>
<comment type="caution">
    <text evidence="2">The sequence shown here is derived from an EMBL/GenBank/DDBJ whole genome shotgun (WGS) entry which is preliminary data.</text>
</comment>
<feature type="signal peptide" evidence="1">
    <location>
        <begin position="1"/>
        <end position="20"/>
    </location>
</feature>
<sequence>MTAAITAAIIAIAAPTAAHAAPGLADEVYAATVQAGEPEVELRYGRLGGGPDHGEDALKVEAGYGVTDRLRLAGVFEFEREAGLSRKAEAASLEAIYALGKAGGIDVALYGEYEIGFHGPDKVETKLLLQRRTDKFDLRLNLIAEKPLASGSKVELGYAAGAYAAVGGDIQLGVEAYGELGNFSRFAPHAEHFIGPVAKFEIEGLGPELGLQLGYLFALDKARDDTDGQLQVRLEMEF</sequence>
<evidence type="ECO:0000313" key="2">
    <source>
        <dbReference type="EMBL" id="MFC3174657.1"/>
    </source>
</evidence>
<organism evidence="2 3">
    <name type="scientific">Novosphingobium bradum</name>
    <dbReference type="NCBI Taxonomy" id="1737444"/>
    <lineage>
        <taxon>Bacteria</taxon>
        <taxon>Pseudomonadati</taxon>
        <taxon>Pseudomonadota</taxon>
        <taxon>Alphaproteobacteria</taxon>
        <taxon>Sphingomonadales</taxon>
        <taxon>Sphingomonadaceae</taxon>
        <taxon>Novosphingobium</taxon>
    </lineage>
</organism>
<evidence type="ECO:0000256" key="1">
    <source>
        <dbReference type="SAM" id="SignalP"/>
    </source>
</evidence>
<accession>A0ABV7IWR9</accession>